<dbReference type="CDD" id="cd05379">
    <property type="entry name" value="CAP_bacterial"/>
    <property type="match status" value="1"/>
</dbReference>
<dbReference type="PANTHER" id="PTHR31157">
    <property type="entry name" value="SCP DOMAIN-CONTAINING PROTEIN"/>
    <property type="match status" value="1"/>
</dbReference>
<sequence>MKRLHKWLKTYFIPHEENEYKPHFLRHRSVLMIFFVVIIIELGFLVQVFLVFDKTKFLAAVLPGVLTSLTNEERAENNAPPLVQNDLLTRAAQLKAEDMATRQYFAHTSPDGKSPWYWFNQVNYRYSLAGENLAVNFFESEDVARAWMNSPTHRANIVKKDYTEIGIGVANGIFEGRNTVFVAQLFGKPAIVAPTEAPKKTPVVPSQPTPAIPPPVATPPTVATPTPIATQILGEEVDSPTTVKENTAKKSTIVLSVEKALTSPRQSVAYAYGGMALLIILSLLLAFFIKFEIQHPLIILRGVALFSVVILLLFANIKMSHLETRVPTSDITGNVIEILSP</sequence>
<gene>
    <name evidence="4" type="ORF">A2911_00910</name>
</gene>
<organism evidence="4 5">
    <name type="scientific">Candidatus Nomurabacteria bacterium RIFCSPLOWO2_01_FULL_40_15</name>
    <dbReference type="NCBI Taxonomy" id="1801772"/>
    <lineage>
        <taxon>Bacteria</taxon>
        <taxon>Candidatus Nomuraibacteriota</taxon>
    </lineage>
</organism>
<dbReference type="Gene3D" id="3.40.33.10">
    <property type="entry name" value="CAP"/>
    <property type="match status" value="1"/>
</dbReference>
<evidence type="ECO:0000313" key="5">
    <source>
        <dbReference type="Proteomes" id="UP000176814"/>
    </source>
</evidence>
<dbReference type="InterPro" id="IPR035940">
    <property type="entry name" value="CAP_sf"/>
</dbReference>
<dbReference type="Proteomes" id="UP000176814">
    <property type="component" value="Unassembled WGS sequence"/>
</dbReference>
<feature type="transmembrane region" description="Helical" evidence="2">
    <location>
        <begin position="30"/>
        <end position="52"/>
    </location>
</feature>
<feature type="compositionally biased region" description="Pro residues" evidence="1">
    <location>
        <begin position="205"/>
        <end position="218"/>
    </location>
</feature>
<keyword evidence="2" id="KW-0812">Transmembrane</keyword>
<keyword evidence="2" id="KW-1133">Transmembrane helix</keyword>
<dbReference type="AlphaFoldDB" id="A0A1F6X8G3"/>
<evidence type="ECO:0000256" key="2">
    <source>
        <dbReference type="SAM" id="Phobius"/>
    </source>
</evidence>
<protein>
    <recommendedName>
        <fullName evidence="3">SCP domain-containing protein</fullName>
    </recommendedName>
</protein>
<proteinExistence type="predicted"/>
<dbReference type="EMBL" id="MFUW01000016">
    <property type="protein sequence ID" value="OGI90325.1"/>
    <property type="molecule type" value="Genomic_DNA"/>
</dbReference>
<dbReference type="PANTHER" id="PTHR31157:SF1">
    <property type="entry name" value="SCP DOMAIN-CONTAINING PROTEIN"/>
    <property type="match status" value="1"/>
</dbReference>
<comment type="caution">
    <text evidence="4">The sequence shown here is derived from an EMBL/GenBank/DDBJ whole genome shotgun (WGS) entry which is preliminary data.</text>
</comment>
<keyword evidence="2" id="KW-0472">Membrane</keyword>
<feature type="transmembrane region" description="Helical" evidence="2">
    <location>
        <begin position="295"/>
        <end position="315"/>
    </location>
</feature>
<reference evidence="4 5" key="1">
    <citation type="journal article" date="2016" name="Nat. Commun.">
        <title>Thousands of microbial genomes shed light on interconnected biogeochemical processes in an aquifer system.</title>
        <authorList>
            <person name="Anantharaman K."/>
            <person name="Brown C.T."/>
            <person name="Hug L.A."/>
            <person name="Sharon I."/>
            <person name="Castelle C.J."/>
            <person name="Probst A.J."/>
            <person name="Thomas B.C."/>
            <person name="Singh A."/>
            <person name="Wilkins M.J."/>
            <person name="Karaoz U."/>
            <person name="Brodie E.L."/>
            <person name="Williams K.H."/>
            <person name="Hubbard S.S."/>
            <person name="Banfield J.F."/>
        </authorList>
    </citation>
    <scope>NUCLEOTIDE SEQUENCE [LARGE SCALE GENOMIC DNA]</scope>
</reference>
<feature type="region of interest" description="Disordered" evidence="1">
    <location>
        <begin position="198"/>
        <end position="220"/>
    </location>
</feature>
<accession>A0A1F6X8G3</accession>
<evidence type="ECO:0000259" key="3">
    <source>
        <dbReference type="Pfam" id="PF00188"/>
    </source>
</evidence>
<evidence type="ECO:0000313" key="4">
    <source>
        <dbReference type="EMBL" id="OGI90325.1"/>
    </source>
</evidence>
<feature type="domain" description="SCP" evidence="3">
    <location>
        <begin position="68"/>
        <end position="172"/>
    </location>
</feature>
<name>A0A1F6X8G3_9BACT</name>
<feature type="transmembrane region" description="Helical" evidence="2">
    <location>
        <begin position="269"/>
        <end position="289"/>
    </location>
</feature>
<dbReference type="SUPFAM" id="SSF55797">
    <property type="entry name" value="PR-1-like"/>
    <property type="match status" value="1"/>
</dbReference>
<evidence type="ECO:0000256" key="1">
    <source>
        <dbReference type="SAM" id="MobiDB-lite"/>
    </source>
</evidence>
<dbReference type="Pfam" id="PF00188">
    <property type="entry name" value="CAP"/>
    <property type="match status" value="1"/>
</dbReference>
<dbReference type="InterPro" id="IPR014044">
    <property type="entry name" value="CAP_dom"/>
</dbReference>